<dbReference type="GeneID" id="8863910"/>
<sequence>MDSYILALTHSGYLYINEGGTTFTDMGLNVDYFSNPSNLIVNIFATSYSFFIRTRSGEVYYVEQGLSKMVKSSLLSFKSFNPSAGRYHLASISTNTHDYGLFEVIGYNKLGNLGIKTSTETVKETISVPKVSKWIQCKDMRTFDYRIAANFFNTIVYRVKKPELVSVERFKRLLFSSLINDQYVKETQNIHNPFLEMFNEYSKRIISTRNFHDISILTTDGFLTTSTFHNSEYKLVQPTNNANFQLA</sequence>
<proteinExistence type="predicted"/>
<dbReference type="RefSeq" id="XP_002683094.1">
    <property type="nucleotide sequence ID" value="XM_002683048.1"/>
</dbReference>
<dbReference type="VEuPathDB" id="AmoebaDB:NAEGRDRAFT_61245"/>
<dbReference type="AlphaFoldDB" id="D2UXU5"/>
<organism evidence="2">
    <name type="scientific">Naegleria gruberi</name>
    <name type="common">Amoeba</name>
    <dbReference type="NCBI Taxonomy" id="5762"/>
    <lineage>
        <taxon>Eukaryota</taxon>
        <taxon>Discoba</taxon>
        <taxon>Heterolobosea</taxon>
        <taxon>Tetramitia</taxon>
        <taxon>Eutetramitia</taxon>
        <taxon>Vahlkampfiidae</taxon>
        <taxon>Naegleria</taxon>
    </lineage>
</organism>
<dbReference type="Proteomes" id="UP000006671">
    <property type="component" value="Unassembled WGS sequence"/>
</dbReference>
<dbReference type="InParanoid" id="D2UXU5"/>
<evidence type="ECO:0000313" key="2">
    <source>
        <dbReference type="Proteomes" id="UP000006671"/>
    </source>
</evidence>
<dbReference type="SUPFAM" id="SSF50985">
    <property type="entry name" value="RCC1/BLIP-II"/>
    <property type="match status" value="1"/>
</dbReference>
<dbReference type="EMBL" id="GG738845">
    <property type="protein sequence ID" value="EFC50350.1"/>
    <property type="molecule type" value="Genomic_DNA"/>
</dbReference>
<dbReference type="KEGG" id="ngr:NAEGRDRAFT_61245"/>
<dbReference type="InterPro" id="IPR009091">
    <property type="entry name" value="RCC1/BLIP-II"/>
</dbReference>
<reference evidence="1 2" key="1">
    <citation type="journal article" date="2010" name="Cell">
        <title>The genome of Naegleria gruberi illuminates early eukaryotic versatility.</title>
        <authorList>
            <person name="Fritz-Laylin L.K."/>
            <person name="Prochnik S.E."/>
            <person name="Ginger M.L."/>
            <person name="Dacks J.B."/>
            <person name="Carpenter M.L."/>
            <person name="Field M.C."/>
            <person name="Kuo A."/>
            <person name="Paredez A."/>
            <person name="Chapman J."/>
            <person name="Pham J."/>
            <person name="Shu S."/>
            <person name="Neupane R."/>
            <person name="Cipriano M."/>
            <person name="Mancuso J."/>
            <person name="Tu H."/>
            <person name="Salamov A."/>
            <person name="Lindquist E."/>
            <person name="Shapiro H."/>
            <person name="Lucas S."/>
            <person name="Grigoriev I.V."/>
            <person name="Cande W.Z."/>
            <person name="Fulton C."/>
            <person name="Rokhsar D.S."/>
            <person name="Dawson S.C."/>
        </authorList>
    </citation>
    <scope>NUCLEOTIDE SEQUENCE [LARGE SCALE GENOMIC DNA]</scope>
    <source>
        <strain evidence="1 2">NEG-M</strain>
    </source>
</reference>
<evidence type="ECO:0000313" key="1">
    <source>
        <dbReference type="EMBL" id="EFC50350.1"/>
    </source>
</evidence>
<keyword evidence="2" id="KW-1185">Reference proteome</keyword>
<gene>
    <name evidence="1" type="ORF">NAEGRDRAFT_61245</name>
</gene>
<name>D2UXU5_NAEGR</name>
<protein>
    <submittedName>
        <fullName evidence="1">Predicted protein</fullName>
    </submittedName>
</protein>
<accession>D2UXU5</accession>